<dbReference type="AlphaFoldDB" id="A0A0A5GB07"/>
<proteinExistence type="predicted"/>
<dbReference type="InterPro" id="IPR011990">
    <property type="entry name" value="TPR-like_helical_dom_sf"/>
</dbReference>
<dbReference type="EMBL" id="AVPG01000001">
    <property type="protein sequence ID" value="KGX89219.1"/>
    <property type="molecule type" value="Genomic_DNA"/>
</dbReference>
<reference evidence="1 2" key="1">
    <citation type="submission" date="2013-08" db="EMBL/GenBank/DDBJ databases">
        <authorList>
            <person name="Huang J."/>
            <person name="Wang G."/>
        </authorList>
    </citation>
    <scope>NUCLEOTIDE SEQUENCE [LARGE SCALE GENOMIC DNA]</scope>
    <source>
        <strain evidence="1 2">JSM 072002</strain>
    </source>
</reference>
<dbReference type="OrthoDB" id="1444640at1239"/>
<sequence length="159" mass="18000">MGIKYDEKEIVNIFMKGDSLLTQQKYEQTIEKFLKVIELSENTNFSYLSGAYTNLAKATWEPDPLDLEKTEEALGYIKTALQLKPSNQAARSLAIPILVFMKDFSSAIKYFLELTSKEAINHSITYLNMMETLAIKGDPSIKQAVPAIEELYQSYKAIA</sequence>
<evidence type="ECO:0000313" key="2">
    <source>
        <dbReference type="Proteomes" id="UP000030401"/>
    </source>
</evidence>
<protein>
    <submittedName>
        <fullName evidence="1">Uncharacterized protein</fullName>
    </submittedName>
</protein>
<accession>A0A0A5GB07</accession>
<dbReference type="Proteomes" id="UP000030401">
    <property type="component" value="Unassembled WGS sequence"/>
</dbReference>
<dbReference type="Gene3D" id="1.25.40.10">
    <property type="entry name" value="Tetratricopeptide repeat domain"/>
    <property type="match status" value="1"/>
</dbReference>
<comment type="caution">
    <text evidence="1">The sequence shown here is derived from an EMBL/GenBank/DDBJ whole genome shotgun (WGS) entry which is preliminary data.</text>
</comment>
<dbReference type="SUPFAM" id="SSF48452">
    <property type="entry name" value="TPR-like"/>
    <property type="match status" value="1"/>
</dbReference>
<dbReference type="STRING" id="1385512.N784_02305"/>
<dbReference type="RefSeq" id="WP_036831595.1">
    <property type="nucleotide sequence ID" value="NZ_AVPG01000001.1"/>
</dbReference>
<organism evidence="1 2">
    <name type="scientific">Pontibacillus litoralis JSM 072002</name>
    <dbReference type="NCBI Taxonomy" id="1385512"/>
    <lineage>
        <taxon>Bacteria</taxon>
        <taxon>Bacillati</taxon>
        <taxon>Bacillota</taxon>
        <taxon>Bacilli</taxon>
        <taxon>Bacillales</taxon>
        <taxon>Bacillaceae</taxon>
        <taxon>Pontibacillus</taxon>
    </lineage>
</organism>
<name>A0A0A5GB07_9BACI</name>
<keyword evidence="2" id="KW-1185">Reference proteome</keyword>
<gene>
    <name evidence="1" type="ORF">N784_02305</name>
</gene>
<evidence type="ECO:0000313" key="1">
    <source>
        <dbReference type="EMBL" id="KGX89219.1"/>
    </source>
</evidence>